<dbReference type="EMBL" id="JBHTBN010000003">
    <property type="protein sequence ID" value="MFC7357631.1"/>
    <property type="molecule type" value="Genomic_DNA"/>
</dbReference>
<dbReference type="Proteomes" id="UP001596415">
    <property type="component" value="Unassembled WGS sequence"/>
</dbReference>
<sequence>MTVFFISTITILKAQDTGEDQLGSWAILNGTHSLSDNAAIYTEFQYNTFEVLTNIDQFWAIGIFQHAIKNDITLGIGYGYFYTDSTFEDLEEENNFSENRLLEEIAFKHSFGKIGLQHRYRLEHRFFQEKINKTVVNRFRYRLNLKYPINSKWFIQAFDEIFINFNDDIFNQNRLFGAVGYVINDAISCQAGYMKIHLTGRNYDRLQFIVTINTDLQKKETVKP</sequence>
<organism evidence="1 2">
    <name type="scientific">Jejudonia soesokkakensis</name>
    <dbReference type="NCBI Taxonomy" id="1323432"/>
    <lineage>
        <taxon>Bacteria</taxon>
        <taxon>Pseudomonadati</taxon>
        <taxon>Bacteroidota</taxon>
        <taxon>Flavobacteriia</taxon>
        <taxon>Flavobacteriales</taxon>
        <taxon>Flavobacteriaceae</taxon>
        <taxon>Jejudonia</taxon>
    </lineage>
</organism>
<comment type="caution">
    <text evidence="1">The sequence shown here is derived from an EMBL/GenBank/DDBJ whole genome shotgun (WGS) entry which is preliminary data.</text>
</comment>
<keyword evidence="2" id="KW-1185">Reference proteome</keyword>
<protein>
    <submittedName>
        <fullName evidence="1">DUF2490 domain-containing protein</fullName>
    </submittedName>
</protein>
<dbReference type="InterPro" id="IPR019619">
    <property type="entry name" value="DUF2490"/>
</dbReference>
<accession>A0ABW2MRX4</accession>
<name>A0ABW2MRX4_9FLAO</name>
<gene>
    <name evidence="1" type="ORF">ACFQO1_08025</name>
</gene>
<dbReference type="Pfam" id="PF10677">
    <property type="entry name" value="DUF2490"/>
    <property type="match status" value="1"/>
</dbReference>
<evidence type="ECO:0000313" key="1">
    <source>
        <dbReference type="EMBL" id="MFC7357631.1"/>
    </source>
</evidence>
<dbReference type="RefSeq" id="WP_380217475.1">
    <property type="nucleotide sequence ID" value="NZ_JBHTBN010000003.1"/>
</dbReference>
<proteinExistence type="predicted"/>
<reference evidence="2" key="1">
    <citation type="journal article" date="2019" name="Int. J. Syst. Evol. Microbiol.">
        <title>The Global Catalogue of Microorganisms (GCM) 10K type strain sequencing project: providing services to taxonomists for standard genome sequencing and annotation.</title>
        <authorList>
            <consortium name="The Broad Institute Genomics Platform"/>
            <consortium name="The Broad Institute Genome Sequencing Center for Infectious Disease"/>
            <person name="Wu L."/>
            <person name="Ma J."/>
        </authorList>
    </citation>
    <scope>NUCLEOTIDE SEQUENCE [LARGE SCALE GENOMIC DNA]</scope>
    <source>
        <strain evidence="2">CGMCC 1.16306</strain>
    </source>
</reference>
<evidence type="ECO:0000313" key="2">
    <source>
        <dbReference type="Proteomes" id="UP001596415"/>
    </source>
</evidence>